<evidence type="ECO:0000313" key="3">
    <source>
        <dbReference type="EMBL" id="SFB39378.1"/>
    </source>
</evidence>
<evidence type="ECO:0000259" key="2">
    <source>
        <dbReference type="Pfam" id="PF13690"/>
    </source>
</evidence>
<feature type="domain" description="Chemotaxis phosphatase CheX-like" evidence="2">
    <location>
        <begin position="44"/>
        <end position="123"/>
    </location>
</feature>
<dbReference type="Gene3D" id="3.40.1550.10">
    <property type="entry name" value="CheC-like"/>
    <property type="match status" value="1"/>
</dbReference>
<dbReference type="STRING" id="988821.SAMN05421867_12049"/>
<dbReference type="EMBL" id="FOKA01000020">
    <property type="protein sequence ID" value="SFB39378.1"/>
    <property type="molecule type" value="Genomic_DNA"/>
</dbReference>
<evidence type="ECO:0000256" key="1">
    <source>
        <dbReference type="ARBA" id="ARBA00022500"/>
    </source>
</evidence>
<dbReference type="GO" id="GO:0006935">
    <property type="term" value="P:chemotaxis"/>
    <property type="evidence" value="ECO:0007669"/>
    <property type="project" value="UniProtKB-KW"/>
</dbReference>
<dbReference type="InterPro" id="IPR028976">
    <property type="entry name" value="CheC-like_sf"/>
</dbReference>
<dbReference type="OrthoDB" id="5402373at2"/>
<keyword evidence="1" id="KW-0145">Chemotaxis</keyword>
<dbReference type="Proteomes" id="UP000199012">
    <property type="component" value="Unassembled WGS sequence"/>
</dbReference>
<name>A0A1I1ASC1_9CELL</name>
<dbReference type="SUPFAM" id="SSF103039">
    <property type="entry name" value="CheC-like"/>
    <property type="match status" value="1"/>
</dbReference>
<protein>
    <submittedName>
        <fullName evidence="3">Chemotaxis phosphatase CheX</fullName>
    </submittedName>
</protein>
<keyword evidence="4" id="KW-1185">Reference proteome</keyword>
<dbReference type="RefSeq" id="WP_090034775.1">
    <property type="nucleotide sequence ID" value="NZ_BONM01000033.1"/>
</dbReference>
<dbReference type="AlphaFoldDB" id="A0A1I1ASC1"/>
<reference evidence="3 4" key="1">
    <citation type="submission" date="2016-10" db="EMBL/GenBank/DDBJ databases">
        <authorList>
            <person name="de Groot N.N."/>
        </authorList>
    </citation>
    <scope>NUCLEOTIDE SEQUENCE [LARGE SCALE GENOMIC DNA]</scope>
    <source>
        <strain evidence="3 4">CGMCC 4.6945</strain>
    </source>
</reference>
<sequence length="150" mass="15946">MSTAVDTEQVYAVAAAVFAAMIDGDEGLLTPWYGDLPLVEEPLSAWVDLHGELPGRAALVCEAATAHDLTRALLMMEADEEVDDQDLVDAFGEIANVVGGNVKSLLPVQDTLGLPEVAHGHPPAAEGHVAQELRLSWRGQLIVVTIWLVG</sequence>
<proteinExistence type="predicted"/>
<accession>A0A1I1ASC1</accession>
<gene>
    <name evidence="3" type="ORF">SAMN05421867_12049</name>
</gene>
<dbReference type="Pfam" id="PF13690">
    <property type="entry name" value="CheX"/>
    <property type="match status" value="1"/>
</dbReference>
<dbReference type="InterPro" id="IPR028051">
    <property type="entry name" value="CheX-like_dom"/>
</dbReference>
<evidence type="ECO:0000313" key="4">
    <source>
        <dbReference type="Proteomes" id="UP000199012"/>
    </source>
</evidence>
<organism evidence="3 4">
    <name type="scientific">Cellulomonas marina</name>
    <dbReference type="NCBI Taxonomy" id="988821"/>
    <lineage>
        <taxon>Bacteria</taxon>
        <taxon>Bacillati</taxon>
        <taxon>Actinomycetota</taxon>
        <taxon>Actinomycetes</taxon>
        <taxon>Micrococcales</taxon>
        <taxon>Cellulomonadaceae</taxon>
        <taxon>Cellulomonas</taxon>
    </lineage>
</organism>